<gene>
    <name evidence="1" type="ORF">TQ35_0006595</name>
</gene>
<sequence>MEVSYGFEVEQSPEIVKEYLSDPNNLMKYVPAFKGIERTGEDEWELKISWLITLKLNVIRQVTRDGVTYLIKKTEGMIKVKSYLKFVILPTKGRTIVKLIFFYEGPFEGIARRQTEAFYKRGVEIFKRDMESARTSEKTTESKVVLGGNNQFPSILEMKTVEVKRISAKDVEDVIGEAIAKSLDAPILLILSDGENVVELKFYGGDVVESKGDVKSLKEPIKAIVKTK</sequence>
<protein>
    <submittedName>
        <fullName evidence="1">SRPBCC family protein</fullName>
    </submittedName>
</protein>
<comment type="caution">
    <text evidence="1">The sequence shown here is derived from an EMBL/GenBank/DDBJ whole genome shotgun (WGS) entry which is preliminary data.</text>
</comment>
<evidence type="ECO:0000313" key="2">
    <source>
        <dbReference type="Proteomes" id="UP000053480"/>
    </source>
</evidence>
<name>A0ACC6TQ65_9CREN</name>
<evidence type="ECO:0000313" key="1">
    <source>
        <dbReference type="EMBL" id="MEW9491853.1"/>
    </source>
</evidence>
<proteinExistence type="predicted"/>
<accession>A0ACC6TQ65</accession>
<reference evidence="1" key="1">
    <citation type="submission" date="2024-07" db="EMBL/GenBank/DDBJ databases">
        <title>Metagenome and Metagenome-Assembled Genomes of Archaea from a hot spring from the geothermal field of Los Azufres, Mexico.</title>
        <authorList>
            <person name="Marin-Paredes R."/>
            <person name="Martinez-Romero E."/>
            <person name="Servin-Garciduenas L.E."/>
        </authorList>
    </citation>
    <scope>NUCLEOTIDE SEQUENCE</scope>
    <source>
        <strain evidence="1">AZ1-454</strain>
    </source>
</reference>
<dbReference type="Proteomes" id="UP000053480">
    <property type="component" value="Unassembled WGS sequence"/>
</dbReference>
<dbReference type="EMBL" id="JZWS03000008">
    <property type="protein sequence ID" value="MEW9491853.1"/>
    <property type="molecule type" value="Genomic_DNA"/>
</dbReference>
<organism evidence="1 2">
    <name type="scientific">Candidatus Aramenus sulfurataquae</name>
    <dbReference type="NCBI Taxonomy" id="1326980"/>
    <lineage>
        <taxon>Archaea</taxon>
        <taxon>Thermoproteota</taxon>
        <taxon>Thermoprotei</taxon>
        <taxon>Sulfolobales</taxon>
        <taxon>Sulfolobaceae</taxon>
        <taxon>Candidatus Aramenus</taxon>
    </lineage>
</organism>